<dbReference type="AlphaFoldDB" id="A0A365XXR6"/>
<comment type="function">
    <text evidence="5">Part of the ABC transporter complex HmuTUV involved in hemin import. Responsible for energy coupling to the transport system.</text>
</comment>
<protein>
    <submittedName>
        <fullName evidence="7">Heme ABC transporter ATP-binding protein</fullName>
    </submittedName>
</protein>
<dbReference type="Proteomes" id="UP000253410">
    <property type="component" value="Unassembled WGS sequence"/>
</dbReference>
<proteinExistence type="predicted"/>
<accession>A0A365XXR6</accession>
<reference evidence="7 8" key="1">
    <citation type="submission" date="2018-05" db="EMBL/GenBank/DDBJ databases">
        <title>Chitinophaga sp. K3CV102501T nov., isolated from isolated from a monsoon evergreen broad-leaved forest soil.</title>
        <authorList>
            <person name="Lv Y."/>
        </authorList>
    </citation>
    <scope>NUCLEOTIDE SEQUENCE [LARGE SCALE GENOMIC DNA]</scope>
    <source>
        <strain evidence="7 8">GDMCC 1.1325</strain>
    </source>
</reference>
<evidence type="ECO:0000256" key="2">
    <source>
        <dbReference type="ARBA" id="ARBA00022741"/>
    </source>
</evidence>
<evidence type="ECO:0000256" key="4">
    <source>
        <dbReference type="ARBA" id="ARBA00022967"/>
    </source>
</evidence>
<dbReference type="EMBL" id="QFFJ01000002">
    <property type="protein sequence ID" value="RBL90375.1"/>
    <property type="molecule type" value="Genomic_DNA"/>
</dbReference>
<sequence>MLVLSGITCVKNDKVLLKDISVQWEPGRLYVVMGPNGAGKSTLLKIAAGQLRPASGTVMYDGRLITDFSVKELAAIRGALSQQQELAFSLKVREVVLMGRYPHIRGKPTLTDERYCREAMELFGLENLSERDYLSLSGGEKQRVHFARVLAQIWERPPNSCRYLLLDEPLTFLDVYYQFRLMRQLKTLLQQQDLVIVVVLHDLHIAARFADNILLLHNGRMVAQGSREEVLTPAYIQQVYQLDSEDITAVIPVYHQPKSVSHS</sequence>
<dbReference type="SUPFAM" id="SSF52540">
    <property type="entry name" value="P-loop containing nucleoside triphosphate hydrolases"/>
    <property type="match status" value="1"/>
</dbReference>
<comment type="caution">
    <text evidence="7">The sequence shown here is derived from an EMBL/GenBank/DDBJ whole genome shotgun (WGS) entry which is preliminary data.</text>
</comment>
<dbReference type="PANTHER" id="PTHR42794:SF1">
    <property type="entry name" value="HEMIN IMPORT ATP-BINDING PROTEIN HMUV"/>
    <property type="match status" value="1"/>
</dbReference>
<gene>
    <name evidence="7" type="ORF">DF182_28345</name>
</gene>
<evidence type="ECO:0000256" key="1">
    <source>
        <dbReference type="ARBA" id="ARBA00022448"/>
    </source>
</evidence>
<dbReference type="RefSeq" id="WP_113619124.1">
    <property type="nucleotide sequence ID" value="NZ_QFFJ01000002.1"/>
</dbReference>
<dbReference type="Pfam" id="PF00005">
    <property type="entry name" value="ABC_tran"/>
    <property type="match status" value="1"/>
</dbReference>
<feature type="domain" description="ABC transporter" evidence="6">
    <location>
        <begin position="2"/>
        <end position="243"/>
    </location>
</feature>
<keyword evidence="4" id="KW-1278">Translocase</keyword>
<evidence type="ECO:0000256" key="5">
    <source>
        <dbReference type="ARBA" id="ARBA00037066"/>
    </source>
</evidence>
<dbReference type="GO" id="GO:0005524">
    <property type="term" value="F:ATP binding"/>
    <property type="evidence" value="ECO:0007669"/>
    <property type="project" value="UniProtKB-KW"/>
</dbReference>
<organism evidence="7 8">
    <name type="scientific">Chitinophaga flava</name>
    <dbReference type="NCBI Taxonomy" id="2259036"/>
    <lineage>
        <taxon>Bacteria</taxon>
        <taxon>Pseudomonadati</taxon>
        <taxon>Bacteroidota</taxon>
        <taxon>Chitinophagia</taxon>
        <taxon>Chitinophagales</taxon>
        <taxon>Chitinophagaceae</taxon>
        <taxon>Chitinophaga</taxon>
    </lineage>
</organism>
<evidence type="ECO:0000259" key="6">
    <source>
        <dbReference type="PROSITE" id="PS50893"/>
    </source>
</evidence>
<keyword evidence="3 7" id="KW-0067">ATP-binding</keyword>
<keyword evidence="1" id="KW-0813">Transport</keyword>
<evidence type="ECO:0000313" key="8">
    <source>
        <dbReference type="Proteomes" id="UP000253410"/>
    </source>
</evidence>
<dbReference type="InterPro" id="IPR027417">
    <property type="entry name" value="P-loop_NTPase"/>
</dbReference>
<evidence type="ECO:0000256" key="3">
    <source>
        <dbReference type="ARBA" id="ARBA00022840"/>
    </source>
</evidence>
<dbReference type="PANTHER" id="PTHR42794">
    <property type="entry name" value="HEMIN IMPORT ATP-BINDING PROTEIN HMUV"/>
    <property type="match status" value="1"/>
</dbReference>
<dbReference type="SMART" id="SM00382">
    <property type="entry name" value="AAA"/>
    <property type="match status" value="1"/>
</dbReference>
<keyword evidence="8" id="KW-1185">Reference proteome</keyword>
<dbReference type="Gene3D" id="3.40.50.300">
    <property type="entry name" value="P-loop containing nucleotide triphosphate hydrolases"/>
    <property type="match status" value="1"/>
</dbReference>
<dbReference type="InterPro" id="IPR003439">
    <property type="entry name" value="ABC_transporter-like_ATP-bd"/>
</dbReference>
<evidence type="ECO:0000313" key="7">
    <source>
        <dbReference type="EMBL" id="RBL90375.1"/>
    </source>
</evidence>
<name>A0A365XXR6_9BACT</name>
<keyword evidence="2" id="KW-0547">Nucleotide-binding</keyword>
<dbReference type="NCBIfam" id="NF010068">
    <property type="entry name" value="PRK13548.1"/>
    <property type="match status" value="1"/>
</dbReference>
<dbReference type="GO" id="GO:0016887">
    <property type="term" value="F:ATP hydrolysis activity"/>
    <property type="evidence" value="ECO:0007669"/>
    <property type="project" value="InterPro"/>
</dbReference>
<dbReference type="OrthoDB" id="9806726at2"/>
<dbReference type="PROSITE" id="PS50893">
    <property type="entry name" value="ABC_TRANSPORTER_2"/>
    <property type="match status" value="1"/>
</dbReference>
<dbReference type="CDD" id="cd03214">
    <property type="entry name" value="ABC_Iron-Siderophores_B12_Hemin"/>
    <property type="match status" value="1"/>
</dbReference>
<dbReference type="InterPro" id="IPR003593">
    <property type="entry name" value="AAA+_ATPase"/>
</dbReference>